<evidence type="ECO:0000313" key="1">
    <source>
        <dbReference type="EMBL" id="RDX67478.1"/>
    </source>
</evidence>
<proteinExistence type="predicted"/>
<evidence type="ECO:0000313" key="2">
    <source>
        <dbReference type="Proteomes" id="UP000257109"/>
    </source>
</evidence>
<feature type="non-terminal residue" evidence="1">
    <location>
        <position position="1"/>
    </location>
</feature>
<keyword evidence="2" id="KW-1185">Reference proteome</keyword>
<sequence>MLDHIFPLTLHVQLGYTGLLKLPKLVPKLFKLSSLHVNRENILVLHFSNASSPFALVHYDVWGPSDIVTPCGSAYFVTFINVLYMQFYHEIKTQFTVPIRSLHRDNVNICPINFSNLWCPKASFTT</sequence>
<organism evidence="1 2">
    <name type="scientific">Mucuna pruriens</name>
    <name type="common">Velvet bean</name>
    <name type="synonym">Dolichos pruriens</name>
    <dbReference type="NCBI Taxonomy" id="157652"/>
    <lineage>
        <taxon>Eukaryota</taxon>
        <taxon>Viridiplantae</taxon>
        <taxon>Streptophyta</taxon>
        <taxon>Embryophyta</taxon>
        <taxon>Tracheophyta</taxon>
        <taxon>Spermatophyta</taxon>
        <taxon>Magnoliopsida</taxon>
        <taxon>eudicotyledons</taxon>
        <taxon>Gunneridae</taxon>
        <taxon>Pentapetalae</taxon>
        <taxon>rosids</taxon>
        <taxon>fabids</taxon>
        <taxon>Fabales</taxon>
        <taxon>Fabaceae</taxon>
        <taxon>Papilionoideae</taxon>
        <taxon>50 kb inversion clade</taxon>
        <taxon>NPAAA clade</taxon>
        <taxon>indigoferoid/millettioid clade</taxon>
        <taxon>Phaseoleae</taxon>
        <taxon>Mucuna</taxon>
    </lineage>
</organism>
<name>A0A371EN63_MUCPR</name>
<dbReference type="AlphaFoldDB" id="A0A371EN63"/>
<protein>
    <submittedName>
        <fullName evidence="1">Uncharacterized protein</fullName>
    </submittedName>
</protein>
<accession>A0A371EN63</accession>
<gene>
    <name evidence="1" type="ORF">CR513_53645</name>
</gene>
<reference evidence="1" key="1">
    <citation type="submission" date="2018-05" db="EMBL/GenBank/DDBJ databases">
        <title>Draft genome of Mucuna pruriens seed.</title>
        <authorList>
            <person name="Nnadi N.E."/>
            <person name="Vos R."/>
            <person name="Hasami M.H."/>
            <person name="Devisetty U.K."/>
            <person name="Aguiy J.C."/>
        </authorList>
    </citation>
    <scope>NUCLEOTIDE SEQUENCE [LARGE SCALE GENOMIC DNA]</scope>
    <source>
        <strain evidence="1">JCA_2017</strain>
    </source>
</reference>
<comment type="caution">
    <text evidence="1">The sequence shown here is derived from an EMBL/GenBank/DDBJ whole genome shotgun (WGS) entry which is preliminary data.</text>
</comment>
<dbReference type="EMBL" id="QJKJ01012979">
    <property type="protein sequence ID" value="RDX67478.1"/>
    <property type="molecule type" value="Genomic_DNA"/>
</dbReference>
<dbReference type="Proteomes" id="UP000257109">
    <property type="component" value="Unassembled WGS sequence"/>
</dbReference>